<dbReference type="AlphaFoldDB" id="A0A2U1LDJ4"/>
<dbReference type="EMBL" id="PKPP01009987">
    <property type="protein sequence ID" value="PWA47060.1"/>
    <property type="molecule type" value="Genomic_DNA"/>
</dbReference>
<reference evidence="1 2" key="1">
    <citation type="journal article" date="2018" name="Mol. Plant">
        <title>The genome of Artemisia annua provides insight into the evolution of Asteraceae family and artemisinin biosynthesis.</title>
        <authorList>
            <person name="Shen Q."/>
            <person name="Zhang L."/>
            <person name="Liao Z."/>
            <person name="Wang S."/>
            <person name="Yan T."/>
            <person name="Shi P."/>
            <person name="Liu M."/>
            <person name="Fu X."/>
            <person name="Pan Q."/>
            <person name="Wang Y."/>
            <person name="Lv Z."/>
            <person name="Lu X."/>
            <person name="Zhang F."/>
            <person name="Jiang W."/>
            <person name="Ma Y."/>
            <person name="Chen M."/>
            <person name="Hao X."/>
            <person name="Li L."/>
            <person name="Tang Y."/>
            <person name="Lv G."/>
            <person name="Zhou Y."/>
            <person name="Sun X."/>
            <person name="Brodelius P.E."/>
            <person name="Rose J.K.C."/>
            <person name="Tang K."/>
        </authorList>
    </citation>
    <scope>NUCLEOTIDE SEQUENCE [LARGE SCALE GENOMIC DNA]</scope>
    <source>
        <strain evidence="2">cv. Huhao1</strain>
        <tissue evidence="1">Leaf</tissue>
    </source>
</reference>
<gene>
    <name evidence="1" type="ORF">CTI12_AA503740</name>
</gene>
<comment type="caution">
    <text evidence="1">The sequence shown here is derived from an EMBL/GenBank/DDBJ whole genome shotgun (WGS) entry which is preliminary data.</text>
</comment>
<evidence type="ECO:0000313" key="1">
    <source>
        <dbReference type="EMBL" id="PWA47060.1"/>
    </source>
</evidence>
<keyword evidence="2" id="KW-1185">Reference proteome</keyword>
<name>A0A2U1LDJ4_ARTAN</name>
<dbReference type="Proteomes" id="UP000245207">
    <property type="component" value="Unassembled WGS sequence"/>
</dbReference>
<protein>
    <submittedName>
        <fullName evidence="1">Uncharacterized protein</fullName>
    </submittedName>
</protein>
<proteinExistence type="predicted"/>
<organism evidence="1 2">
    <name type="scientific">Artemisia annua</name>
    <name type="common">Sweet wormwood</name>
    <dbReference type="NCBI Taxonomy" id="35608"/>
    <lineage>
        <taxon>Eukaryota</taxon>
        <taxon>Viridiplantae</taxon>
        <taxon>Streptophyta</taxon>
        <taxon>Embryophyta</taxon>
        <taxon>Tracheophyta</taxon>
        <taxon>Spermatophyta</taxon>
        <taxon>Magnoliopsida</taxon>
        <taxon>eudicotyledons</taxon>
        <taxon>Gunneridae</taxon>
        <taxon>Pentapetalae</taxon>
        <taxon>asterids</taxon>
        <taxon>campanulids</taxon>
        <taxon>Asterales</taxon>
        <taxon>Asteraceae</taxon>
        <taxon>Asteroideae</taxon>
        <taxon>Anthemideae</taxon>
        <taxon>Artemisiinae</taxon>
        <taxon>Artemisia</taxon>
    </lineage>
</organism>
<evidence type="ECO:0000313" key="2">
    <source>
        <dbReference type="Proteomes" id="UP000245207"/>
    </source>
</evidence>
<accession>A0A2U1LDJ4</accession>
<sequence length="161" mass="17861">MGEKWVSFAPPTGVEFGSEMSNVMKSELMLNRRYKYPGWLIETACSFSSYVCLPQLYKRTIRAPHASAVNIKPAPSMAAFFPSGPIAIAPEILSFGLSTPNLLHCDSKQQTLSVGVKKRSNCYVRGRGKGRMNARGNMLKCEAICYEKAGYRHCKSLSLRS</sequence>